<organism evidence="1 2">
    <name type="scientific">Vanilla planifolia</name>
    <name type="common">Vanilla</name>
    <dbReference type="NCBI Taxonomy" id="51239"/>
    <lineage>
        <taxon>Eukaryota</taxon>
        <taxon>Viridiplantae</taxon>
        <taxon>Streptophyta</taxon>
        <taxon>Embryophyta</taxon>
        <taxon>Tracheophyta</taxon>
        <taxon>Spermatophyta</taxon>
        <taxon>Magnoliopsida</taxon>
        <taxon>Liliopsida</taxon>
        <taxon>Asparagales</taxon>
        <taxon>Orchidaceae</taxon>
        <taxon>Vanilloideae</taxon>
        <taxon>Vanilleae</taxon>
        <taxon>Vanilla</taxon>
    </lineage>
</organism>
<evidence type="ECO:0000313" key="2">
    <source>
        <dbReference type="Proteomes" id="UP000639772"/>
    </source>
</evidence>
<comment type="caution">
    <text evidence="1">The sequence shown here is derived from an EMBL/GenBank/DDBJ whole genome shotgun (WGS) entry which is preliminary data.</text>
</comment>
<evidence type="ECO:0000313" key="1">
    <source>
        <dbReference type="EMBL" id="KAG0502268.1"/>
    </source>
</evidence>
<gene>
    <name evidence="1" type="ORF">HPP92_002340</name>
</gene>
<reference evidence="1 2" key="1">
    <citation type="journal article" date="2020" name="Nat. Food">
        <title>A phased Vanilla planifolia genome enables genetic improvement of flavour and production.</title>
        <authorList>
            <person name="Hasing T."/>
            <person name="Tang H."/>
            <person name="Brym M."/>
            <person name="Khazi F."/>
            <person name="Huang T."/>
            <person name="Chambers A.H."/>
        </authorList>
    </citation>
    <scope>NUCLEOTIDE SEQUENCE [LARGE SCALE GENOMIC DNA]</scope>
    <source>
        <tissue evidence="1">Leaf</tissue>
    </source>
</reference>
<proteinExistence type="predicted"/>
<dbReference type="EMBL" id="JADCNM010000001">
    <property type="protein sequence ID" value="KAG0502268.1"/>
    <property type="molecule type" value="Genomic_DNA"/>
</dbReference>
<name>A0A835VME8_VANPL</name>
<dbReference type="AlphaFoldDB" id="A0A835VME8"/>
<protein>
    <recommendedName>
        <fullName evidence="3">Reverse transcriptase Ty1/copia-type domain-containing protein</fullName>
    </recommendedName>
</protein>
<dbReference type="Proteomes" id="UP000639772">
    <property type="component" value="Chromosome 1"/>
</dbReference>
<evidence type="ECO:0008006" key="3">
    <source>
        <dbReference type="Google" id="ProtNLM"/>
    </source>
</evidence>
<accession>A0A835VME8</accession>
<sequence length="147" mass="17025">MGLIMKKPYINKQSSAPSEYYKSEGEFGLNLHKQDVKMHFNGELEEEINMKIPPGLGNIRNMESLPHYEIEQLHNTRSDRLSKIVNNNSFTQCQKIIGEGKISLVTVYIDDIIITEYDEEGQVRLTRGYEKVNSRSKILDNMDIFLK</sequence>